<dbReference type="GO" id="GO:0008270">
    <property type="term" value="F:zinc ion binding"/>
    <property type="evidence" value="ECO:0007669"/>
    <property type="project" value="UniProtKB-KW"/>
</dbReference>
<dbReference type="OrthoDB" id="5876800at2759"/>
<keyword evidence="11" id="KW-0805">Transcription regulation</keyword>
<evidence type="ECO:0000256" key="9">
    <source>
        <dbReference type="ARBA" id="ARBA00023002"/>
    </source>
</evidence>
<proteinExistence type="inferred from homology"/>
<sequence>MSSSDSDEPQECKLCCEDAPIDLPAYETWVMCDICLEWYHGVCVGISASECERIDKYHCHKCVEQHGPSSYNGPALRRSNRSHANVDYTKLNDGQPATFNQYLLRIDAHEFAEDEFEHLENGHTVTADWIRHRDTNDPFIVDNPDGLRIQMPGRDTTVKDIARIIGEETSVSVMDVLTQEELSGWTLGEWAEYFHSTDRRRVLNVISLEVSGTPLGDMIRRPAIVDELDLVDNYWPENKRKPSKFPKVKTYCLMSVADAYTDFHIDFSATWVYYHVLSGEKVFYLVPPSPSNIRKFESWSKSPDQAVSFFAEHVKQCFEVRLEPGNTLFIPAGWIHAVFTPTDTVVIGGNFLVMQSLNTHIGLYKLEARTKVPTRYRFPFFLKLCRYLVESLTKTWTKLDSSSKAKWTTEELEGVFVLASFLSDKLVDESCDDEISKIVGDKMALRKYLARLLESVEPVLSSRMLPEEWTNREPQLREGSHFRWIRPGMSRGSLLLATRPKRSRNPSVADGTDKSIAKIRLKNKGLGKRSRASRHRLMRRVASSGTASDTGNGDELVAVLGTGQGKDSESSDHEESGTEVSDEEDYSSSASSGAGSFIVSSDDDSRNSRKRKANTTSQRARSVKSKFGSLGRAKSTRQRIAERLKMKF</sequence>
<keyword evidence="6" id="KW-0479">Metal-binding</keyword>
<evidence type="ECO:0000256" key="16">
    <source>
        <dbReference type="SAM" id="MobiDB-lite"/>
    </source>
</evidence>
<dbReference type="InterPro" id="IPR050690">
    <property type="entry name" value="JHDM1_Histone_Demethylase"/>
</dbReference>
<comment type="subcellular location">
    <subcellularLocation>
        <location evidence="2">Nucleus</location>
    </subcellularLocation>
</comment>
<evidence type="ECO:0000256" key="2">
    <source>
        <dbReference type="ARBA" id="ARBA00004123"/>
    </source>
</evidence>
<comment type="similarity">
    <text evidence="3">Belongs to the JHDM1 histone demethylase family.</text>
</comment>
<evidence type="ECO:0000313" key="18">
    <source>
        <dbReference type="EMBL" id="ORX69913.1"/>
    </source>
</evidence>
<comment type="catalytic activity">
    <reaction evidence="15">
        <text>N(6),N(6)-dimethyl-L-lysyl(36)-[histone H3] + 2 2-oxoglutarate + 2 O2 = L-lysyl(36)-[histone H3] + 2 formaldehyde + 2 succinate + 2 CO2</text>
        <dbReference type="Rhea" id="RHEA:42032"/>
        <dbReference type="Rhea" id="RHEA-COMP:9785"/>
        <dbReference type="Rhea" id="RHEA-COMP:9787"/>
        <dbReference type="ChEBI" id="CHEBI:15379"/>
        <dbReference type="ChEBI" id="CHEBI:16526"/>
        <dbReference type="ChEBI" id="CHEBI:16810"/>
        <dbReference type="ChEBI" id="CHEBI:16842"/>
        <dbReference type="ChEBI" id="CHEBI:29969"/>
        <dbReference type="ChEBI" id="CHEBI:30031"/>
        <dbReference type="ChEBI" id="CHEBI:61976"/>
        <dbReference type="EC" id="1.14.11.27"/>
    </reaction>
</comment>
<dbReference type="AlphaFoldDB" id="A0A1Y1W8T0"/>
<feature type="compositionally biased region" description="Low complexity" evidence="16">
    <location>
        <begin position="587"/>
        <end position="600"/>
    </location>
</feature>
<keyword evidence="10" id="KW-0408">Iron</keyword>
<evidence type="ECO:0000256" key="5">
    <source>
        <dbReference type="ARBA" id="ARBA00015153"/>
    </source>
</evidence>
<dbReference type="EMBL" id="MCFD01000006">
    <property type="protein sequence ID" value="ORX69913.1"/>
    <property type="molecule type" value="Genomic_DNA"/>
</dbReference>
<evidence type="ECO:0000256" key="12">
    <source>
        <dbReference type="ARBA" id="ARBA00023163"/>
    </source>
</evidence>
<dbReference type="InterPro" id="IPR019786">
    <property type="entry name" value="Zinc_finger_PHD-type_CS"/>
</dbReference>
<dbReference type="Gene3D" id="2.60.120.650">
    <property type="entry name" value="Cupin"/>
    <property type="match status" value="1"/>
</dbReference>
<comment type="cofactor">
    <cofactor evidence="1">
        <name>Fe(2+)</name>
        <dbReference type="ChEBI" id="CHEBI:29033"/>
    </cofactor>
</comment>
<dbReference type="PANTHER" id="PTHR23123">
    <property type="entry name" value="PHD/F-BOX CONTAINING PROTEIN"/>
    <property type="match status" value="1"/>
</dbReference>
<keyword evidence="19" id="KW-1185">Reference proteome</keyword>
<evidence type="ECO:0000256" key="3">
    <source>
        <dbReference type="ARBA" id="ARBA00008037"/>
    </source>
</evidence>
<dbReference type="SMART" id="SM00558">
    <property type="entry name" value="JmjC"/>
    <property type="match status" value="1"/>
</dbReference>
<dbReference type="Proteomes" id="UP000193922">
    <property type="component" value="Unassembled WGS sequence"/>
</dbReference>
<evidence type="ECO:0000256" key="7">
    <source>
        <dbReference type="ARBA" id="ARBA00022771"/>
    </source>
</evidence>
<gene>
    <name evidence="18" type="ORF">DL89DRAFT_267161</name>
</gene>
<organism evidence="18 19">
    <name type="scientific">Linderina pennispora</name>
    <dbReference type="NCBI Taxonomy" id="61395"/>
    <lineage>
        <taxon>Eukaryota</taxon>
        <taxon>Fungi</taxon>
        <taxon>Fungi incertae sedis</taxon>
        <taxon>Zoopagomycota</taxon>
        <taxon>Kickxellomycotina</taxon>
        <taxon>Kickxellomycetes</taxon>
        <taxon>Kickxellales</taxon>
        <taxon>Kickxellaceae</taxon>
        <taxon>Linderina</taxon>
    </lineage>
</organism>
<dbReference type="GO" id="GO:0140680">
    <property type="term" value="F:histone H3K36me/H3K36me2 demethylase activity"/>
    <property type="evidence" value="ECO:0007669"/>
    <property type="project" value="UniProtKB-EC"/>
</dbReference>
<feature type="region of interest" description="Disordered" evidence="16">
    <location>
        <begin position="498"/>
        <end position="648"/>
    </location>
</feature>
<name>A0A1Y1W8T0_9FUNG</name>
<evidence type="ECO:0000256" key="10">
    <source>
        <dbReference type="ARBA" id="ARBA00023004"/>
    </source>
</evidence>
<evidence type="ECO:0000256" key="11">
    <source>
        <dbReference type="ARBA" id="ARBA00023015"/>
    </source>
</evidence>
<feature type="compositionally biased region" description="Basic and acidic residues" evidence="16">
    <location>
        <begin position="566"/>
        <end position="576"/>
    </location>
</feature>
<keyword evidence="9" id="KW-0560">Oxidoreductase</keyword>
<evidence type="ECO:0000256" key="8">
    <source>
        <dbReference type="ARBA" id="ARBA00022833"/>
    </source>
</evidence>
<dbReference type="RefSeq" id="XP_040743551.1">
    <property type="nucleotide sequence ID" value="XM_040887384.1"/>
</dbReference>
<comment type="caution">
    <text evidence="18">The sequence shown here is derived from an EMBL/GenBank/DDBJ whole genome shotgun (WGS) entry which is preliminary data.</text>
</comment>
<dbReference type="InterPro" id="IPR003347">
    <property type="entry name" value="JmjC_dom"/>
</dbReference>
<evidence type="ECO:0000256" key="4">
    <source>
        <dbReference type="ARBA" id="ARBA00013246"/>
    </source>
</evidence>
<evidence type="ECO:0000256" key="1">
    <source>
        <dbReference type="ARBA" id="ARBA00001954"/>
    </source>
</evidence>
<feature type="compositionally biased region" description="Basic residues" evidence="16">
    <location>
        <begin position="517"/>
        <end position="539"/>
    </location>
</feature>
<evidence type="ECO:0000256" key="15">
    <source>
        <dbReference type="ARBA" id="ARBA00047915"/>
    </source>
</evidence>
<evidence type="ECO:0000313" key="19">
    <source>
        <dbReference type="Proteomes" id="UP000193922"/>
    </source>
</evidence>
<dbReference type="SUPFAM" id="SSF57903">
    <property type="entry name" value="FYVE/PHD zinc finger"/>
    <property type="match status" value="1"/>
</dbReference>
<evidence type="ECO:0000256" key="14">
    <source>
        <dbReference type="ARBA" id="ARBA00031083"/>
    </source>
</evidence>
<dbReference type="InterPro" id="IPR011011">
    <property type="entry name" value="Znf_FYVE_PHD"/>
</dbReference>
<protein>
    <recommendedName>
        <fullName evidence="5">JmjC domain-containing histone demethylation protein 1</fullName>
        <ecNumber evidence="4">1.14.11.27</ecNumber>
    </recommendedName>
    <alternativeName>
        <fullName evidence="14">[Histone-H3]-lysine-36 demethylase 1</fullName>
    </alternativeName>
</protein>
<feature type="domain" description="JmjC" evidence="17">
    <location>
        <begin position="210"/>
        <end position="368"/>
    </location>
</feature>
<keyword evidence="8" id="KW-0862">Zinc</keyword>
<reference evidence="18 19" key="1">
    <citation type="submission" date="2016-07" db="EMBL/GenBank/DDBJ databases">
        <title>Pervasive Adenine N6-methylation of Active Genes in Fungi.</title>
        <authorList>
            <consortium name="DOE Joint Genome Institute"/>
            <person name="Mondo S.J."/>
            <person name="Dannebaum R.O."/>
            <person name="Kuo R.C."/>
            <person name="Labutti K."/>
            <person name="Haridas S."/>
            <person name="Kuo A."/>
            <person name="Salamov A."/>
            <person name="Ahrendt S.R."/>
            <person name="Lipzen A."/>
            <person name="Sullivan W."/>
            <person name="Andreopoulos W.B."/>
            <person name="Clum A."/>
            <person name="Lindquist E."/>
            <person name="Daum C."/>
            <person name="Ramamoorthy G.K."/>
            <person name="Gryganskyi A."/>
            <person name="Culley D."/>
            <person name="Magnuson J.K."/>
            <person name="James T.Y."/>
            <person name="O'Malley M.A."/>
            <person name="Stajich J.E."/>
            <person name="Spatafora J.W."/>
            <person name="Visel A."/>
            <person name="Grigoriev I.V."/>
        </authorList>
    </citation>
    <scope>NUCLEOTIDE SEQUENCE [LARGE SCALE GENOMIC DNA]</scope>
    <source>
        <strain evidence="18 19">ATCC 12442</strain>
    </source>
</reference>
<dbReference type="PROSITE" id="PS51184">
    <property type="entry name" value="JMJC"/>
    <property type="match status" value="1"/>
</dbReference>
<dbReference type="STRING" id="61395.A0A1Y1W8T0"/>
<evidence type="ECO:0000256" key="6">
    <source>
        <dbReference type="ARBA" id="ARBA00022723"/>
    </source>
</evidence>
<feature type="compositionally biased region" description="Basic and acidic residues" evidence="16">
    <location>
        <begin position="639"/>
        <end position="648"/>
    </location>
</feature>
<dbReference type="GO" id="GO:0005634">
    <property type="term" value="C:nucleus"/>
    <property type="evidence" value="ECO:0007669"/>
    <property type="project" value="UniProtKB-SubCell"/>
</dbReference>
<dbReference type="SUPFAM" id="SSF51197">
    <property type="entry name" value="Clavaminate synthase-like"/>
    <property type="match status" value="1"/>
</dbReference>
<keyword evidence="7" id="KW-0863">Zinc-finger</keyword>
<evidence type="ECO:0000256" key="13">
    <source>
        <dbReference type="ARBA" id="ARBA00023242"/>
    </source>
</evidence>
<dbReference type="PROSITE" id="PS01359">
    <property type="entry name" value="ZF_PHD_1"/>
    <property type="match status" value="1"/>
</dbReference>
<keyword evidence="12" id="KW-0804">Transcription</keyword>
<accession>A0A1Y1W8T0</accession>
<dbReference type="Pfam" id="PF13621">
    <property type="entry name" value="Cupin_8"/>
    <property type="match status" value="1"/>
</dbReference>
<evidence type="ECO:0000259" key="17">
    <source>
        <dbReference type="PROSITE" id="PS51184"/>
    </source>
</evidence>
<keyword evidence="13" id="KW-0539">Nucleus</keyword>
<dbReference type="InterPro" id="IPR041667">
    <property type="entry name" value="Cupin_8"/>
</dbReference>
<dbReference type="EC" id="1.14.11.27" evidence="4"/>
<dbReference type="GeneID" id="63804032"/>